<feature type="signal peptide" evidence="1">
    <location>
        <begin position="1"/>
        <end position="38"/>
    </location>
</feature>
<proteinExistence type="predicted"/>
<dbReference type="EMBL" id="PVLV01000223">
    <property type="protein sequence ID" value="PRH78255.1"/>
    <property type="molecule type" value="Genomic_DNA"/>
</dbReference>
<keyword evidence="3" id="KW-1185">Reference proteome</keyword>
<dbReference type="RefSeq" id="WP_105869553.1">
    <property type="nucleotide sequence ID" value="NZ_PVLV01000223.1"/>
</dbReference>
<name>A0A2S9PV22_9ACTN</name>
<evidence type="ECO:0000313" key="2">
    <source>
        <dbReference type="EMBL" id="PRH78255.1"/>
    </source>
</evidence>
<sequence>MTPNRSPHPARALPLRTWCLAWTAALLLMLSMAGNAKALGTRDQGVLDVECIPPSSSNVVYNPPLTNVPQPVVSTQNWQLGPCVSASKPALTSGTHSQTSLPRDRTCFDLLAAGPETKTITWNTGDTSTLSMNRTVSVAGAALIVTHTGTVTSGLFAGDSVLITETGVATAITLCTLGLGSVGSVYSQMTLTITSL</sequence>
<dbReference type="OrthoDB" id="3690616at2"/>
<feature type="chain" id="PRO_5015603281" description="Ig-like domain-containing protein" evidence="1">
    <location>
        <begin position="39"/>
        <end position="196"/>
    </location>
</feature>
<evidence type="ECO:0000256" key="1">
    <source>
        <dbReference type="SAM" id="SignalP"/>
    </source>
</evidence>
<evidence type="ECO:0000313" key="3">
    <source>
        <dbReference type="Proteomes" id="UP000239322"/>
    </source>
</evidence>
<organism evidence="2 3">
    <name type="scientific">Streptomyces solincola</name>
    <dbReference type="NCBI Taxonomy" id="2100817"/>
    <lineage>
        <taxon>Bacteria</taxon>
        <taxon>Bacillati</taxon>
        <taxon>Actinomycetota</taxon>
        <taxon>Actinomycetes</taxon>
        <taxon>Kitasatosporales</taxon>
        <taxon>Streptomycetaceae</taxon>
        <taxon>Streptomyces</taxon>
    </lineage>
</organism>
<reference evidence="2 3" key="1">
    <citation type="submission" date="2018-03" db="EMBL/GenBank/DDBJ databases">
        <title>Novel Streptomyces sp. from soil.</title>
        <authorList>
            <person name="Tan G.Y.A."/>
            <person name="Lee Z.Y."/>
        </authorList>
    </citation>
    <scope>NUCLEOTIDE SEQUENCE [LARGE SCALE GENOMIC DNA]</scope>
    <source>
        <strain evidence="2 3">ST5x</strain>
    </source>
</reference>
<protein>
    <recommendedName>
        <fullName evidence="4">Ig-like domain-containing protein</fullName>
    </recommendedName>
</protein>
<comment type="caution">
    <text evidence="2">The sequence shown here is derived from an EMBL/GenBank/DDBJ whole genome shotgun (WGS) entry which is preliminary data.</text>
</comment>
<accession>A0A2S9PV22</accession>
<dbReference type="Proteomes" id="UP000239322">
    <property type="component" value="Unassembled WGS sequence"/>
</dbReference>
<gene>
    <name evidence="2" type="ORF">C6N75_15815</name>
</gene>
<evidence type="ECO:0008006" key="4">
    <source>
        <dbReference type="Google" id="ProtNLM"/>
    </source>
</evidence>
<dbReference type="AlphaFoldDB" id="A0A2S9PV22"/>
<keyword evidence="1" id="KW-0732">Signal</keyword>